<accession>A0ABX2C805</accession>
<proteinExistence type="inferred from homology"/>
<evidence type="ECO:0000256" key="5">
    <source>
        <dbReference type="ARBA" id="ARBA00022679"/>
    </source>
</evidence>
<comment type="caution">
    <text evidence="8">The sequence shown here is derived from an EMBL/GenBank/DDBJ whole genome shotgun (WGS) entry which is preliminary data.</text>
</comment>
<comment type="cofactor">
    <cofactor evidence="1">
        <name>pyridoxal 5'-phosphate</name>
        <dbReference type="ChEBI" id="CHEBI:597326"/>
    </cofactor>
</comment>
<dbReference type="InterPro" id="IPR004839">
    <property type="entry name" value="Aminotransferase_I/II_large"/>
</dbReference>
<protein>
    <submittedName>
        <fullName evidence="8">Aspartate/tyrosine/aromatic aminotransferase</fullName>
    </submittedName>
</protein>
<dbReference type="Pfam" id="PF00155">
    <property type="entry name" value="Aminotran_1_2"/>
    <property type="match status" value="1"/>
</dbReference>
<dbReference type="GO" id="GO:0008483">
    <property type="term" value="F:transaminase activity"/>
    <property type="evidence" value="ECO:0007669"/>
    <property type="project" value="UniProtKB-KW"/>
</dbReference>
<evidence type="ECO:0000313" key="8">
    <source>
        <dbReference type="EMBL" id="NPU64399.1"/>
    </source>
</evidence>
<dbReference type="PRINTS" id="PR00799">
    <property type="entry name" value="TRANSAMINASE"/>
</dbReference>
<comment type="similarity">
    <text evidence="2">Belongs to the class-I pyridoxal-phosphate-dependent aminotransferase family.</text>
</comment>
<sequence>MFERLSRQPDDPLLALIGIFKADPRAGKVDLGVGVYRDEAGNSPIFRAVKAAERLIWENQSSKSYIAPEGDQAFLDLLWTMVGGKASPVHAAGVQTPGGSGALRLAADLIRQAGTGKIWLGLPSWPNHAGIFEAAGLAIETYPYFDVASQTLQLDRMLEALRRAAPGDAVLIHASCHNPTGAPLTAQDWARITDVIATRGLVPLIDSAYQGFGAGLDGDAAGLRGMIAAVPEALLAVSCSKSFGLYRERTGALYAVADAQATAETARSNLVALARTSYSMPPDHGSAIVKTILGTPELYADWSGELETMRQRLAALRRSFAEALGGRWSNTIAIGVQEGMFSLLPVTPAEVMTLREKHGVYMPTSGRINIAGLKLADVARVAGLFKAL</sequence>
<dbReference type="RefSeq" id="WP_172109451.1">
    <property type="nucleotide sequence ID" value="NZ_JABFDN010000001.1"/>
</dbReference>
<organism evidence="8 9">
    <name type="scientific">Bradyrhizobium aeschynomenes</name>
    <dbReference type="NCBI Taxonomy" id="2734909"/>
    <lineage>
        <taxon>Bacteria</taxon>
        <taxon>Pseudomonadati</taxon>
        <taxon>Pseudomonadota</taxon>
        <taxon>Alphaproteobacteria</taxon>
        <taxon>Hyphomicrobiales</taxon>
        <taxon>Nitrobacteraceae</taxon>
        <taxon>Bradyrhizobium</taxon>
    </lineage>
</organism>
<gene>
    <name evidence="8" type="ORF">HL667_05260</name>
</gene>
<keyword evidence="9" id="KW-1185">Reference proteome</keyword>
<dbReference type="PANTHER" id="PTHR11879">
    <property type="entry name" value="ASPARTATE AMINOTRANSFERASE"/>
    <property type="match status" value="1"/>
</dbReference>
<evidence type="ECO:0000256" key="2">
    <source>
        <dbReference type="ARBA" id="ARBA00007441"/>
    </source>
</evidence>
<reference evidence="8" key="1">
    <citation type="submission" date="2020-05" db="EMBL/GenBank/DDBJ databases">
        <title>Nod-independent and nitrogen-fixing Bradyrhizobium aeschynomene sp. nov. isolated from nodules of Aeschynomene indica.</title>
        <authorList>
            <person name="Zhang Z."/>
        </authorList>
    </citation>
    <scope>NUCLEOTIDE SEQUENCE</scope>
    <source>
        <strain evidence="8">83012</strain>
    </source>
</reference>
<dbReference type="NCBIfam" id="NF006719">
    <property type="entry name" value="PRK09257.1"/>
    <property type="match status" value="1"/>
</dbReference>
<dbReference type="InterPro" id="IPR015422">
    <property type="entry name" value="PyrdxlP-dep_Trfase_small"/>
</dbReference>
<keyword evidence="5" id="KW-0808">Transferase</keyword>
<dbReference type="Gene3D" id="3.90.1150.10">
    <property type="entry name" value="Aspartate Aminotransferase, domain 1"/>
    <property type="match status" value="1"/>
</dbReference>
<feature type="domain" description="Aminotransferase class I/classII large" evidence="7">
    <location>
        <begin position="28"/>
        <end position="382"/>
    </location>
</feature>
<evidence type="ECO:0000313" key="9">
    <source>
        <dbReference type="Proteomes" id="UP000886476"/>
    </source>
</evidence>
<evidence type="ECO:0000256" key="4">
    <source>
        <dbReference type="ARBA" id="ARBA00022576"/>
    </source>
</evidence>
<evidence type="ECO:0000256" key="6">
    <source>
        <dbReference type="ARBA" id="ARBA00022898"/>
    </source>
</evidence>
<keyword evidence="6" id="KW-0663">Pyridoxal phosphate</keyword>
<evidence type="ECO:0000256" key="1">
    <source>
        <dbReference type="ARBA" id="ARBA00001933"/>
    </source>
</evidence>
<dbReference type="InterPro" id="IPR015424">
    <property type="entry name" value="PyrdxlP-dep_Trfase"/>
</dbReference>
<dbReference type="SUPFAM" id="SSF53383">
    <property type="entry name" value="PLP-dependent transferases"/>
    <property type="match status" value="1"/>
</dbReference>
<evidence type="ECO:0000256" key="3">
    <source>
        <dbReference type="ARBA" id="ARBA00011738"/>
    </source>
</evidence>
<dbReference type="Proteomes" id="UP000886476">
    <property type="component" value="Unassembled WGS sequence"/>
</dbReference>
<comment type="subunit">
    <text evidence="3">Homodimer.</text>
</comment>
<dbReference type="CDD" id="cd00609">
    <property type="entry name" value="AAT_like"/>
    <property type="match status" value="1"/>
</dbReference>
<evidence type="ECO:0000259" key="7">
    <source>
        <dbReference type="Pfam" id="PF00155"/>
    </source>
</evidence>
<dbReference type="EMBL" id="JABFDN010000001">
    <property type="protein sequence ID" value="NPU64399.1"/>
    <property type="molecule type" value="Genomic_DNA"/>
</dbReference>
<dbReference type="Gene3D" id="3.40.640.10">
    <property type="entry name" value="Type I PLP-dependent aspartate aminotransferase-like (Major domain)"/>
    <property type="match status" value="1"/>
</dbReference>
<dbReference type="InterPro" id="IPR000796">
    <property type="entry name" value="Asp_trans"/>
</dbReference>
<keyword evidence="4 8" id="KW-0032">Aminotransferase</keyword>
<dbReference type="InterPro" id="IPR015421">
    <property type="entry name" value="PyrdxlP-dep_Trfase_major"/>
</dbReference>
<dbReference type="PANTHER" id="PTHR11879:SF22">
    <property type="entry name" value="ASPARTATE AMINOTRANSFERASE, MITOCHONDRIAL"/>
    <property type="match status" value="1"/>
</dbReference>
<name>A0ABX2C805_9BRAD</name>